<feature type="transmembrane region" description="Helical" evidence="1">
    <location>
        <begin position="67"/>
        <end position="91"/>
    </location>
</feature>
<reference evidence="2 3" key="1">
    <citation type="submission" date="2016-03" db="EMBL/GenBank/DDBJ databases">
        <title>Complete genome sequence of a novel chlorpyrifos degrading bacterium, Cupriavidus nantongensis sp. X1.</title>
        <authorList>
            <person name="Fang L."/>
        </authorList>
    </citation>
    <scope>NUCLEOTIDE SEQUENCE [LARGE SCALE GENOMIC DNA]</scope>
    <source>
        <strain evidence="2 3">X1</strain>
    </source>
</reference>
<dbReference type="EMBL" id="CP014844">
    <property type="protein sequence ID" value="AMR78604.1"/>
    <property type="molecule type" value="Genomic_DNA"/>
</dbReference>
<accession>A0A142JKJ2</accession>
<evidence type="ECO:0000313" key="3">
    <source>
        <dbReference type="Proteomes" id="UP000075238"/>
    </source>
</evidence>
<dbReference type="AlphaFoldDB" id="A0A142JKJ2"/>
<keyword evidence="3" id="KW-1185">Reference proteome</keyword>
<dbReference type="RefSeq" id="WP_062799836.1">
    <property type="nucleotide sequence ID" value="NZ_CP014844.1"/>
</dbReference>
<organism evidence="2 3">
    <name type="scientific">Cupriavidus nantongensis</name>
    <dbReference type="NCBI Taxonomy" id="1796606"/>
    <lineage>
        <taxon>Bacteria</taxon>
        <taxon>Pseudomonadati</taxon>
        <taxon>Pseudomonadota</taxon>
        <taxon>Betaproteobacteria</taxon>
        <taxon>Burkholderiales</taxon>
        <taxon>Burkholderiaceae</taxon>
        <taxon>Cupriavidus</taxon>
    </lineage>
</organism>
<keyword evidence="1" id="KW-0472">Membrane</keyword>
<dbReference type="Proteomes" id="UP000075238">
    <property type="component" value="Chromosome 1"/>
</dbReference>
<protein>
    <submittedName>
        <fullName evidence="2">Uncharacterized protein</fullName>
    </submittedName>
</protein>
<dbReference type="KEGG" id="cnan:A2G96_13105"/>
<evidence type="ECO:0000313" key="2">
    <source>
        <dbReference type="EMBL" id="AMR78604.1"/>
    </source>
</evidence>
<name>A0A142JKJ2_9BURK</name>
<dbReference type="STRING" id="1796606.A2G96_13105"/>
<gene>
    <name evidence="2" type="ORF">A2G96_13105</name>
</gene>
<evidence type="ECO:0000256" key="1">
    <source>
        <dbReference type="SAM" id="Phobius"/>
    </source>
</evidence>
<keyword evidence="1" id="KW-1133">Transmembrane helix</keyword>
<sequence length="146" mass="15981">MREIRKIHEALLAQHFEDVDRLANKITDAAEKVERATATLTAVCGTPRPGRVSQNPPDRNAFAARSAWGQGLVVATIMAGVMTSAGVAAWVSRTQPMHTPEQERAAKIGNAIVQAWPTFDPATQRRMWNALTPEAQEALARSANRR</sequence>
<keyword evidence="1" id="KW-0812">Transmembrane</keyword>
<proteinExistence type="predicted"/>